<dbReference type="GO" id="GO:0006935">
    <property type="term" value="P:chemotaxis"/>
    <property type="evidence" value="ECO:0007669"/>
    <property type="project" value="InterPro"/>
</dbReference>
<dbReference type="InterPro" id="IPR004089">
    <property type="entry name" value="MCPsignal_dom"/>
</dbReference>
<evidence type="ECO:0000256" key="2">
    <source>
        <dbReference type="ARBA" id="ARBA00029447"/>
    </source>
</evidence>
<dbReference type="PANTHER" id="PTHR32089">
    <property type="entry name" value="METHYL-ACCEPTING CHEMOTAXIS PROTEIN MCPB"/>
    <property type="match status" value="1"/>
</dbReference>
<sequence length="430" mass="45434">MVTRGCDVNHVNGSAAVDDDLLASFDRTAVDLTTDSATLVDKFTCVLQVTRDQGPVVSGILDLGKTLGQSIETIRGESQVCGASIAATVQLSEEGRQNVRGAAEAVASITGAIDRLADEFRQVVAASEEIVGVIRIIQEIANQTKMLSLNAAIEAARAGEFGHGFAVVANEVRGLANNTRASADDISSRVERIVGITRSVAQAMTAAQARVSASGELWNHAAQAFEEIADHARQSKGAAEHVMAESAGQAGLGEKLAATLDSLSDLKGKNEQTVRDCNEMLRAVLQKLAGLNKTMGGIDFGKPPVAAIMDIFEEMRANNIMILNSEAAAVVKPYIARVRELDGVVDRIWAKRAADARGTGGAAVTEALAVYRRIRNEAYDWALRGDFGKVRETMATRARPAFARVKECLAVCQAEDASGPTQTLGAQASG</sequence>
<organism evidence="5 6">
    <name type="scientific">Telmatospirillum siberiense</name>
    <dbReference type="NCBI Taxonomy" id="382514"/>
    <lineage>
        <taxon>Bacteria</taxon>
        <taxon>Pseudomonadati</taxon>
        <taxon>Pseudomonadota</taxon>
        <taxon>Alphaproteobacteria</taxon>
        <taxon>Rhodospirillales</taxon>
        <taxon>Rhodospirillaceae</taxon>
        <taxon>Telmatospirillum</taxon>
    </lineage>
</organism>
<dbReference type="EMBL" id="PIUM01000009">
    <property type="protein sequence ID" value="PKU24730.1"/>
    <property type="molecule type" value="Genomic_DNA"/>
</dbReference>
<dbReference type="GO" id="GO:0016020">
    <property type="term" value="C:membrane"/>
    <property type="evidence" value="ECO:0007669"/>
    <property type="project" value="InterPro"/>
</dbReference>
<evidence type="ECO:0000256" key="1">
    <source>
        <dbReference type="ARBA" id="ARBA00023224"/>
    </source>
</evidence>
<evidence type="ECO:0000313" key="5">
    <source>
        <dbReference type="EMBL" id="PKU24730.1"/>
    </source>
</evidence>
<keyword evidence="1 3" id="KW-0807">Transducer</keyword>
<name>A0A2N3PWF6_9PROT</name>
<dbReference type="Gene3D" id="1.10.287.950">
    <property type="entry name" value="Methyl-accepting chemotaxis protein"/>
    <property type="match status" value="1"/>
</dbReference>
<dbReference type="SUPFAM" id="SSF58104">
    <property type="entry name" value="Methyl-accepting chemotaxis protein (MCP) signaling domain"/>
    <property type="match status" value="1"/>
</dbReference>
<keyword evidence="6" id="KW-1185">Reference proteome</keyword>
<reference evidence="6" key="1">
    <citation type="submission" date="2017-12" db="EMBL/GenBank/DDBJ databases">
        <title>Draft genome sequence of Telmatospirillum siberiense 26-4b1T, an acidotolerant peatland alphaproteobacterium potentially involved in sulfur cycling.</title>
        <authorList>
            <person name="Hausmann B."/>
            <person name="Pjevac P."/>
            <person name="Schreck K."/>
            <person name="Herbold C.W."/>
            <person name="Daims H."/>
            <person name="Wagner M."/>
            <person name="Pester M."/>
            <person name="Loy A."/>
        </authorList>
    </citation>
    <scope>NUCLEOTIDE SEQUENCE [LARGE SCALE GENOMIC DNA]</scope>
    <source>
        <strain evidence="6">26-4b1</strain>
    </source>
</reference>
<evidence type="ECO:0000259" key="4">
    <source>
        <dbReference type="PROSITE" id="PS50111"/>
    </source>
</evidence>
<comment type="similarity">
    <text evidence="2">Belongs to the methyl-accepting chemotaxis (MCP) protein family.</text>
</comment>
<dbReference type="AlphaFoldDB" id="A0A2N3PWF6"/>
<dbReference type="InterPro" id="IPR004090">
    <property type="entry name" value="Chemotax_Me-accpt_rcpt"/>
</dbReference>
<proteinExistence type="inferred from homology"/>
<dbReference type="GO" id="GO:0007165">
    <property type="term" value="P:signal transduction"/>
    <property type="evidence" value="ECO:0007669"/>
    <property type="project" value="UniProtKB-KW"/>
</dbReference>
<dbReference type="SMART" id="SM00283">
    <property type="entry name" value="MA"/>
    <property type="match status" value="1"/>
</dbReference>
<dbReference type="PANTHER" id="PTHR32089:SF112">
    <property type="entry name" value="LYSOZYME-LIKE PROTEIN-RELATED"/>
    <property type="match status" value="1"/>
</dbReference>
<evidence type="ECO:0000256" key="3">
    <source>
        <dbReference type="PROSITE-ProRule" id="PRU00284"/>
    </source>
</evidence>
<dbReference type="Pfam" id="PF00015">
    <property type="entry name" value="MCPsignal"/>
    <property type="match status" value="1"/>
</dbReference>
<gene>
    <name evidence="5" type="ORF">CWS72_10385</name>
</gene>
<comment type="caution">
    <text evidence="5">The sequence shown here is derived from an EMBL/GenBank/DDBJ whole genome shotgun (WGS) entry which is preliminary data.</text>
</comment>
<dbReference type="Proteomes" id="UP000233293">
    <property type="component" value="Unassembled WGS sequence"/>
</dbReference>
<accession>A0A2N3PWF6</accession>
<dbReference type="GO" id="GO:0004888">
    <property type="term" value="F:transmembrane signaling receptor activity"/>
    <property type="evidence" value="ECO:0007669"/>
    <property type="project" value="InterPro"/>
</dbReference>
<evidence type="ECO:0000313" key="6">
    <source>
        <dbReference type="Proteomes" id="UP000233293"/>
    </source>
</evidence>
<feature type="domain" description="Methyl-accepting transducer" evidence="4">
    <location>
        <begin position="28"/>
        <end position="264"/>
    </location>
</feature>
<dbReference type="PRINTS" id="PR00260">
    <property type="entry name" value="CHEMTRNSDUCR"/>
</dbReference>
<protein>
    <recommendedName>
        <fullName evidence="4">Methyl-accepting transducer domain-containing protein</fullName>
    </recommendedName>
</protein>
<dbReference type="PROSITE" id="PS50111">
    <property type="entry name" value="CHEMOTAXIS_TRANSDUC_2"/>
    <property type="match status" value="1"/>
</dbReference>